<keyword evidence="1" id="KW-1133">Transmembrane helix</keyword>
<dbReference type="EMBL" id="AAILSQ010000043">
    <property type="protein sequence ID" value="ECF6054040.1"/>
    <property type="molecule type" value="Genomic_DNA"/>
</dbReference>
<comment type="caution">
    <text evidence="2">The sequence shown here is derived from an EMBL/GenBank/DDBJ whole genome shotgun (WGS) entry which is preliminary data.</text>
</comment>
<dbReference type="AlphaFoldDB" id="A0A5Y2S9A1"/>
<name>A0A5Y2S9A1_SALER</name>
<gene>
    <name evidence="2" type="ORF">FNN84_23105</name>
</gene>
<keyword evidence="1" id="KW-0472">Membrane</keyword>
<keyword evidence="1" id="KW-0812">Transmembrane</keyword>
<feature type="transmembrane region" description="Helical" evidence="1">
    <location>
        <begin position="7"/>
        <end position="25"/>
    </location>
</feature>
<evidence type="ECO:0000256" key="1">
    <source>
        <dbReference type="SAM" id="Phobius"/>
    </source>
</evidence>
<organism evidence="2">
    <name type="scientific">Salmonella enterica subsp. salamae</name>
    <dbReference type="NCBI Taxonomy" id="59202"/>
    <lineage>
        <taxon>Bacteria</taxon>
        <taxon>Pseudomonadati</taxon>
        <taxon>Pseudomonadota</taxon>
        <taxon>Gammaproteobacteria</taxon>
        <taxon>Enterobacterales</taxon>
        <taxon>Enterobacteriaceae</taxon>
        <taxon>Salmonella</taxon>
    </lineage>
</organism>
<protein>
    <submittedName>
        <fullName evidence="2">Uncharacterized protein</fullName>
    </submittedName>
</protein>
<sequence>MPEIKRLILTIILILIIFCGGGYYIHKSQQQMAVLVIPDSENDPEWPNKRKWFDASRWLSTSQYIKVDDFYLLNLKYHPINNVNDAGVIVILHFAIRDAIKKFPELSKLSQMDNKTFFYFMQGKLSYEYLRTKFNEGTLEPTDDYFLLFFTYDEISYEVELLRKVTDHGIMFVPYGYQVNKKGYWNRVHSSASYYNGYMDKNK</sequence>
<evidence type="ECO:0000313" key="2">
    <source>
        <dbReference type="EMBL" id="ECF6054040.1"/>
    </source>
</evidence>
<accession>A0A5Y2S9A1</accession>
<dbReference type="Proteomes" id="UP000839746">
    <property type="component" value="Unassembled WGS sequence"/>
</dbReference>
<proteinExistence type="predicted"/>
<reference evidence="2" key="1">
    <citation type="submission" date="2019-07" db="EMBL/GenBank/DDBJ databases">
        <authorList>
            <person name="Ashton P.M."/>
            <person name="Dallman T."/>
            <person name="Nair S."/>
            <person name="De Pinna E."/>
            <person name="Peters T."/>
            <person name="Grant K."/>
        </authorList>
    </citation>
    <scope>NUCLEOTIDE SEQUENCE [LARGE SCALE GENOMIC DNA]</scope>
    <source>
        <strain evidence="2">107213</strain>
    </source>
</reference>